<dbReference type="Proteomes" id="UP000198211">
    <property type="component" value="Unassembled WGS sequence"/>
</dbReference>
<proteinExistence type="predicted"/>
<dbReference type="AlphaFoldDB" id="A0A225ULE0"/>
<gene>
    <name evidence="2" type="ORF">PHMEG_00036614</name>
</gene>
<name>A0A225ULE0_9STRA</name>
<reference evidence="3" key="1">
    <citation type="submission" date="2017-03" db="EMBL/GenBank/DDBJ databases">
        <title>Phytopthora megakarya and P. palmivora, two closely related causual agents of cacao black pod achieved similar genome size and gene model numbers by different mechanisms.</title>
        <authorList>
            <person name="Ali S."/>
            <person name="Shao J."/>
            <person name="Larry D.J."/>
            <person name="Kronmiller B."/>
            <person name="Shen D."/>
            <person name="Strem M.D."/>
            <person name="Melnick R.L."/>
            <person name="Guiltinan M.J."/>
            <person name="Tyler B.M."/>
            <person name="Meinhardt L.W."/>
            <person name="Bailey B.A."/>
        </authorList>
    </citation>
    <scope>NUCLEOTIDE SEQUENCE [LARGE SCALE GENOMIC DNA]</scope>
    <source>
        <strain evidence="3">zdho120</strain>
    </source>
</reference>
<feature type="compositionally biased region" description="Acidic residues" evidence="1">
    <location>
        <begin position="121"/>
        <end position="144"/>
    </location>
</feature>
<accession>A0A225ULE0</accession>
<protein>
    <submittedName>
        <fullName evidence="2">Uncharacterized protein</fullName>
    </submittedName>
</protein>
<evidence type="ECO:0000313" key="3">
    <source>
        <dbReference type="Proteomes" id="UP000198211"/>
    </source>
</evidence>
<evidence type="ECO:0000313" key="2">
    <source>
        <dbReference type="EMBL" id="OWY93835.1"/>
    </source>
</evidence>
<dbReference type="OrthoDB" id="116650at2759"/>
<organism evidence="2 3">
    <name type="scientific">Phytophthora megakarya</name>
    <dbReference type="NCBI Taxonomy" id="4795"/>
    <lineage>
        <taxon>Eukaryota</taxon>
        <taxon>Sar</taxon>
        <taxon>Stramenopiles</taxon>
        <taxon>Oomycota</taxon>
        <taxon>Peronosporomycetes</taxon>
        <taxon>Peronosporales</taxon>
        <taxon>Peronosporaceae</taxon>
        <taxon>Phytophthora</taxon>
    </lineage>
</organism>
<comment type="caution">
    <text evidence="2">The sequence shown here is derived from an EMBL/GenBank/DDBJ whole genome shotgun (WGS) entry which is preliminary data.</text>
</comment>
<dbReference type="EMBL" id="NBNE01015361">
    <property type="protein sequence ID" value="OWY93835.1"/>
    <property type="molecule type" value="Genomic_DNA"/>
</dbReference>
<evidence type="ECO:0000256" key="1">
    <source>
        <dbReference type="SAM" id="MobiDB-lite"/>
    </source>
</evidence>
<feature type="region of interest" description="Disordered" evidence="1">
    <location>
        <begin position="117"/>
        <end position="153"/>
    </location>
</feature>
<keyword evidence="3" id="KW-1185">Reference proteome</keyword>
<sequence length="153" mass="17831">MYNYHDSWCFRRAVVIAHDHVELGIKWVKQEICRRCSATFIYYSKIDWCKWPVARTNNPLERYNRELNNRILTHPSMTTFVSAIKTLLAEYVGRLAYIPRGCARRMPREAIQLPVPIEIPPDIEDDSDSDEPAALEQASDDSLGEEQPPWKSH</sequence>